<feature type="transmembrane region" description="Helical" evidence="1">
    <location>
        <begin position="97"/>
        <end position="117"/>
    </location>
</feature>
<gene>
    <name evidence="2" type="ORF">GOQ30_00530</name>
</gene>
<keyword evidence="1" id="KW-0812">Transmembrane</keyword>
<organism evidence="2 3">
    <name type="scientific">Flavobacterium profundi</name>
    <dbReference type="NCBI Taxonomy" id="1774945"/>
    <lineage>
        <taxon>Bacteria</taxon>
        <taxon>Pseudomonadati</taxon>
        <taxon>Bacteroidota</taxon>
        <taxon>Flavobacteriia</taxon>
        <taxon>Flavobacteriales</taxon>
        <taxon>Flavobacteriaceae</taxon>
        <taxon>Flavobacterium</taxon>
    </lineage>
</organism>
<dbReference type="PANTHER" id="PTHR36974:SF1">
    <property type="entry name" value="DOXX FAMILY MEMBRANE PROTEIN"/>
    <property type="match status" value="1"/>
</dbReference>
<evidence type="ECO:0000313" key="3">
    <source>
        <dbReference type="Proteomes" id="UP000431264"/>
    </source>
</evidence>
<keyword evidence="1" id="KW-0472">Membrane</keyword>
<protein>
    <submittedName>
        <fullName evidence="2">DoxX family protein</fullName>
    </submittedName>
</protein>
<name>A0A6I4IDH3_9FLAO</name>
<reference evidence="3" key="1">
    <citation type="submission" date="2019-05" db="EMBL/GenBank/DDBJ databases">
        <title>Flavobacterium profundi sp. nov., isolated from a deep-sea seamount.</title>
        <authorList>
            <person name="Zhang D.-C."/>
        </authorList>
    </citation>
    <scope>NUCLEOTIDE SEQUENCE [LARGE SCALE GENOMIC DNA]</scope>
    <source>
        <strain evidence="3">TP390</strain>
    </source>
</reference>
<feature type="transmembrane region" description="Helical" evidence="1">
    <location>
        <begin position="6"/>
        <end position="22"/>
    </location>
</feature>
<dbReference type="AlphaFoldDB" id="A0A6I4IDH3"/>
<feature type="transmembrane region" description="Helical" evidence="1">
    <location>
        <begin position="65"/>
        <end position="85"/>
    </location>
</feature>
<keyword evidence="1" id="KW-1133">Transmembrane helix</keyword>
<sequence length="123" mass="14435">MDLPWHQYMMGLLYILAGLNHFRQPRLYLKIIPPYFKNPKLLNQLSGLTEIILGILVCIEPTSIFAAWGIIILLIAVFPANYYMYQNENASLGLPKWLRLLRLPLQLILIYWAYSYIPYITYA</sequence>
<dbReference type="Proteomes" id="UP000431264">
    <property type="component" value="Unassembled WGS sequence"/>
</dbReference>
<comment type="caution">
    <text evidence="2">The sequence shown here is derived from an EMBL/GenBank/DDBJ whole genome shotgun (WGS) entry which is preliminary data.</text>
</comment>
<dbReference type="RefSeq" id="WP_140996068.1">
    <property type="nucleotide sequence ID" value="NZ_VDCZ01000001.1"/>
</dbReference>
<evidence type="ECO:0000313" key="2">
    <source>
        <dbReference type="EMBL" id="MVO07644.1"/>
    </source>
</evidence>
<dbReference type="OrthoDB" id="327939at2"/>
<keyword evidence="3" id="KW-1185">Reference proteome</keyword>
<proteinExistence type="predicted"/>
<evidence type="ECO:0000256" key="1">
    <source>
        <dbReference type="SAM" id="Phobius"/>
    </source>
</evidence>
<dbReference type="EMBL" id="WQLW01000001">
    <property type="protein sequence ID" value="MVO07644.1"/>
    <property type="molecule type" value="Genomic_DNA"/>
</dbReference>
<accession>A0A6I4IDH3</accession>
<dbReference type="PANTHER" id="PTHR36974">
    <property type="entry name" value="MEMBRANE PROTEIN-RELATED"/>
    <property type="match status" value="1"/>
</dbReference>